<keyword evidence="4" id="KW-1133">Transmembrane helix</keyword>
<dbReference type="InterPro" id="IPR037824">
    <property type="entry name" value="GH94N_2_NdvB"/>
</dbReference>
<evidence type="ECO:0000256" key="4">
    <source>
        <dbReference type="SAM" id="Phobius"/>
    </source>
</evidence>
<dbReference type="InterPro" id="IPR037018">
    <property type="entry name" value="GH65_N"/>
</dbReference>
<evidence type="ECO:0000256" key="1">
    <source>
        <dbReference type="ARBA" id="ARBA00022676"/>
    </source>
</evidence>
<dbReference type="InterPro" id="IPR033432">
    <property type="entry name" value="GH94_catalytic"/>
</dbReference>
<feature type="transmembrane region" description="Helical" evidence="4">
    <location>
        <begin position="754"/>
        <end position="770"/>
    </location>
</feature>
<dbReference type="PANTHER" id="PTHR37469">
    <property type="entry name" value="CELLOBIONIC ACID PHOSPHORYLASE-RELATED"/>
    <property type="match status" value="1"/>
</dbReference>
<dbReference type="InterPro" id="IPR052047">
    <property type="entry name" value="GH94_Enzymes"/>
</dbReference>
<dbReference type="InterPro" id="IPR019282">
    <property type="entry name" value="Glycoamylase-like_cons_dom"/>
</dbReference>
<evidence type="ECO:0000313" key="9">
    <source>
        <dbReference type="Proteomes" id="UP000570514"/>
    </source>
</evidence>
<feature type="region of interest" description="Disordered" evidence="3">
    <location>
        <begin position="1951"/>
        <end position="1971"/>
    </location>
</feature>
<evidence type="ECO:0000313" key="8">
    <source>
        <dbReference type="EMBL" id="NIK86808.1"/>
    </source>
</evidence>
<dbReference type="CDD" id="cd11753">
    <property type="entry name" value="GH94N_ChvB_NdvB_2_like"/>
    <property type="match status" value="1"/>
</dbReference>
<dbReference type="GO" id="GO:0030246">
    <property type="term" value="F:carbohydrate binding"/>
    <property type="evidence" value="ECO:0007669"/>
    <property type="project" value="InterPro"/>
</dbReference>
<dbReference type="Gene3D" id="2.70.98.40">
    <property type="entry name" value="Glycoside hydrolase, family 65, N-terminal domain"/>
    <property type="match status" value="2"/>
</dbReference>
<dbReference type="GO" id="GO:0005975">
    <property type="term" value="P:carbohydrate metabolic process"/>
    <property type="evidence" value="ECO:0007669"/>
    <property type="project" value="InterPro"/>
</dbReference>
<dbReference type="Pfam" id="PF10091">
    <property type="entry name" value="Glycoamylase"/>
    <property type="match status" value="1"/>
</dbReference>
<evidence type="ECO:0000259" key="5">
    <source>
        <dbReference type="Pfam" id="PF06165"/>
    </source>
</evidence>
<keyword evidence="2 8" id="KW-0808">Transferase</keyword>
<name>A0A846MTH9_9PROT</name>
<feature type="domain" description="Glycosyl hydrolase 94 supersandwich" evidence="5">
    <location>
        <begin position="1991"/>
        <end position="2263"/>
    </location>
</feature>
<comment type="caution">
    <text evidence="8">The sequence shown here is derived from an EMBL/GenBank/DDBJ whole genome shotgun (WGS) entry which is preliminary data.</text>
</comment>
<dbReference type="InterPro" id="IPR011013">
    <property type="entry name" value="Gal_mutarotase_sf_dom"/>
</dbReference>
<dbReference type="InterPro" id="IPR012341">
    <property type="entry name" value="6hp_glycosidase-like_sf"/>
</dbReference>
<feature type="domain" description="Glycosyl hydrolase 94 supersandwich" evidence="5">
    <location>
        <begin position="1486"/>
        <end position="1762"/>
    </location>
</feature>
<dbReference type="EMBL" id="JAASRM010000001">
    <property type="protein sequence ID" value="NIK86808.1"/>
    <property type="molecule type" value="Genomic_DNA"/>
</dbReference>
<dbReference type="Gene3D" id="1.50.10.10">
    <property type="match status" value="1"/>
</dbReference>
<feature type="domain" description="Glycoamylase-like" evidence="6">
    <location>
        <begin position="1236"/>
        <end position="1443"/>
    </location>
</feature>
<dbReference type="SMART" id="SM01068">
    <property type="entry name" value="CBM_X"/>
    <property type="match status" value="2"/>
</dbReference>
<sequence length="2777" mass="306206">MSARLKDNEAVLLMAYRDIGRTTRNGQPATPAAEWLLDNFHLVEEQIREVRDDLPPRYYRQLPKLADGPFAGYPRIFGIAWAFVAHTDSRFDPDMLCRFVHAYQRVQPLTISELWALAITLRIVLVENLRRAAKRIVRSRAERQEADDVADRLLGVNGRTAEPIDSVLRDYEGATLPKTFTVQLVRRLRDQDPRVTPAIVWLEARLSAEGTTADELVHQEHQRQGAASVTVRNIITSMRMASGVDWAEMFETISLVDAALRSGSDFAAMDFSTRNLYRNAIEELARGSTLTELEIAHAALTAAAGQENERARDPGYHLISGGRRDFEKRIGFHAPIRSWLARCNMRIGIAGYISAVGAVATLVLLLPLLAVHTGGFALGLLLLFGVFPATDLAVALINRLVMAIFPAAPLPGLALRDGIPPHLRTLVAVPTLLTTREAIEEQIERLEVHYLASVEGDLHFALLTDWTDSALEHSADDQALLDEAAKGIDRLNAQYGPAPGGERFLLLHRRRMWNQGQQSWIGWERKRGKLHELNRLLRGTTDTSFIPAAGRPVTVPPGIAYVITLDADTRLPRETVRKLVGKMAHPLNQPLFDAAAGWVVEGYALLQPRVTPSLPVGREGSLFQRIVSSMNGIDPYASAVSDVYQDLFGEGSFAGKGIYNVDVFEAALKDRVPENTLLSHDLFEGTFARAGLASDIEVIEEYPARFDVAMARQHRWARGDWQLLPWIFGRRDASRTAKLPLIGRWKMLDNLRRTLSAPASIAALLVAWTLPEFDAALWTCFVLVTIALPTMLPVFADIVPRRARTARSYLDTLADDFGTALTQTALTMTLLAQQACSMCDAIGRTLFRLFISHRNLLEWVTAAHANLSPRLDLAGAYRKMTHGVIIAGVSVLVLLLAGGSAWPIALPFILLWLAAPAIARWMSISPLVAGRVAVSQTDAQSLRLVARRTWRYFETFVTATDHMLPPDNFQEDPKPVLARRTSPTNMGLYLLSVVSARDFGWVGTSEAVDRLEATFATMAGLQRYRGHFLNWYDTCDLHPLEPRYVSTVDSGNLAGHLIAVANAAREWIGAPAAYAQLKAGIDDAAQLAQAALESLPPTLQTEFVSRHQLETALIALATGSGPKANGLPEHLHRLAQHAETVVDMAQALASSDQASIEVLFWARAIQRSIDSHLRDICQTVEQRRLLDLRLLALETSARAMAEAMEFGFLLDPRRELFAIGYLIAEGRLDESCYDLLASEARLASFFAIAKGDVATRHWFRLGRAVTPINHGAALVSWSGSMFEYLMPSLVMRAPAGSLLEETSHLVVRRQIAYGAERKLPWGISESAYNARDLEFTYQYSNFGVPGLGLKRGLGESAVLAPYATALATMVEPAAATRNFARLTAEGALGRFGFYEALDYTRARLPEDTDHAVIRAFMAHHQGMTIVAIANTLLDGQMRARFHAEPSIQATELLLQERTPRDVTAVRPWAHDASTSVTVAVPDRPKVRRIGSPHGQTPELHLLSNGRYNVMLTAAGSGYSRWRDIAVTRWREDTTRDDWGSYIFLRDVKSGDVWSAGYQPCAIEPASYEANFSEDKAEISRRDGAITTTLEVVVSSESDAEARRVTVSNASLRPREIDITSFAELVLTQPAADTAHPAFSKLFVQTEFDAKSGALLATRRRRSPTEPEIWAAHIAVVEGETIGDLEFETDRAKFIGRGHEARSPVDIAENRALSGSVGTVLDPVFALRRRVRVQPGGTARIAFWTIIAPSRAEVMDLVDKHQDTNAFDRATTLAWTQAQVQLRHLAIDAEEATLFQRLAGHVVYASPAMRPSSEVIRRSSGGPTGLWSQSISGDLPIVLVRIDAIEDIAVIGQLLRAHEYWRMKGMAVDLVILNERSSSYVQDLHVAIETMVRKSQSHPLPGVGATRGRVFVLRTDLISQETRALLPAVARVVLAARQGTLAHQLDRLRKASISIPPPPRHQKPAAPPQADHSATYGLEFFNGLGGFAADGREYMTILNGGQVTPAPWINVIANEAFGFQVSTEGTGYTWCGNSRENQLTPWSNDPVSDRPGEVLYLRDEDSGIVWGPAAHPIRDEDAPYIIRHGQGYSRFEHEAHGIKLDLLQFVPLHDPIKISRLKLRNTSPRTRRLSVTAYVEWVLGTSRSASAPFIATEADSATGAIFARNPWSQAFGGRVAFIDLLGRQTAWTADRREFIGRNGALDSPAALASDAPSLSGRTGAGLDPCGALQTSLTLAPGESTEIVVLLGQSASAADAQFLIAHYRETDLDGVFREMTEHWDGLLGAVSVKTPDRAMDVMLNRWLLYQTVVCRLWARSAFYQSSGAYGFRDQLQDGMALALTRPSMTREHLLRAAARQFVEGDVQHWWLPPFGQGVRTHISDDRVWLAYAVAQYVETSGDVSVLDEQIPFLEGQSLQPDEHDAFFQPIVSEHSASLYEHCARGLDQSLSVGMHGLPLIGTGDWNDGFTRVGDQGKGESIWLGWFLYATLAAFRPLAKARGDTSHATRWQNHADDVQAALEQDGWDGSWYRRAYFDDGTPLGASANSECRIDSIAQSWAVISGAAAPARAAQAMASADEQLIRHDFGIEHLFTPPFNHSPLDPGYIKGYPPGIRENGGQYTHAATWSIIAHASLGHGDKAAELFSLLNPINHAKNRSGVQRYKVEPYVIAADVYSEPPHTGRGGWTWYTGSSGWMYRAGIESILGLRRRGAFLILDPCIPCHWPRYEITYRHGATSYDIVVENPSRICSGVATMELDGQLLTQKQVPLAEDGLPHQLRVVLG</sequence>
<dbReference type="Proteomes" id="UP000570514">
    <property type="component" value="Unassembled WGS sequence"/>
</dbReference>
<feature type="transmembrane region" description="Helical" evidence="4">
    <location>
        <begin position="347"/>
        <end position="370"/>
    </location>
</feature>
<dbReference type="Pfam" id="PF17167">
    <property type="entry name" value="Glyco_hydro_94"/>
    <property type="match status" value="1"/>
</dbReference>
<evidence type="ECO:0000256" key="2">
    <source>
        <dbReference type="ARBA" id="ARBA00022679"/>
    </source>
</evidence>
<dbReference type="CDD" id="cd11756">
    <property type="entry name" value="GH94N_ChvB_NdvB_1_like"/>
    <property type="match status" value="1"/>
</dbReference>
<evidence type="ECO:0000256" key="3">
    <source>
        <dbReference type="SAM" id="MobiDB-lite"/>
    </source>
</evidence>
<dbReference type="SUPFAM" id="SSF74650">
    <property type="entry name" value="Galactose mutarotase-like"/>
    <property type="match status" value="2"/>
</dbReference>
<feature type="transmembrane region" description="Helical" evidence="4">
    <location>
        <begin position="776"/>
        <end position="799"/>
    </location>
</feature>
<dbReference type="SUPFAM" id="SSF48208">
    <property type="entry name" value="Six-hairpin glycosidases"/>
    <property type="match status" value="1"/>
</dbReference>
<feature type="transmembrane region" description="Helical" evidence="4">
    <location>
        <begin position="884"/>
        <end position="915"/>
    </location>
</feature>
<accession>A0A846MTH9</accession>
<dbReference type="Gene3D" id="2.60.420.10">
    <property type="entry name" value="Maltose phosphorylase, domain 3"/>
    <property type="match status" value="1"/>
</dbReference>
<evidence type="ECO:0000259" key="6">
    <source>
        <dbReference type="Pfam" id="PF10091"/>
    </source>
</evidence>
<keyword evidence="1 8" id="KW-0328">Glycosyltransferase</keyword>
<evidence type="ECO:0000259" key="7">
    <source>
        <dbReference type="Pfam" id="PF17167"/>
    </source>
</evidence>
<dbReference type="InterPro" id="IPR010383">
    <property type="entry name" value="Glyco_hydrolase_94_b-supersand"/>
</dbReference>
<dbReference type="Gene3D" id="1.50.10.140">
    <property type="match status" value="2"/>
</dbReference>
<dbReference type="EC" id="2.4.1.-" evidence="8"/>
<feature type="transmembrane region" description="Helical" evidence="4">
    <location>
        <begin position="376"/>
        <end position="397"/>
    </location>
</feature>
<dbReference type="Pfam" id="PF06165">
    <property type="entry name" value="GH94_b-supersand"/>
    <property type="match status" value="2"/>
</dbReference>
<dbReference type="InterPro" id="IPR008928">
    <property type="entry name" value="6-hairpin_glycosidase_sf"/>
</dbReference>
<gene>
    <name evidence="8" type="ORF">FHS83_000126</name>
</gene>
<protein>
    <submittedName>
        <fullName evidence="8">Cyclic beta-1,2-glucan synthetase</fullName>
        <ecNumber evidence="8">2.4.1.-</ecNumber>
    </submittedName>
</protein>
<reference evidence="8 9" key="1">
    <citation type="submission" date="2020-03" db="EMBL/GenBank/DDBJ databases">
        <title>Genomic Encyclopedia of Type Strains, Phase IV (KMG-IV): sequencing the most valuable type-strain genomes for metagenomic binning, comparative biology and taxonomic classification.</title>
        <authorList>
            <person name="Goeker M."/>
        </authorList>
    </citation>
    <scope>NUCLEOTIDE SEQUENCE [LARGE SCALE GENOMIC DNA]</scope>
    <source>
        <strain evidence="8 9">DSM 19867</strain>
    </source>
</reference>
<dbReference type="GO" id="GO:0016757">
    <property type="term" value="F:glycosyltransferase activity"/>
    <property type="evidence" value="ECO:0007669"/>
    <property type="project" value="UniProtKB-KW"/>
</dbReference>
<dbReference type="RefSeq" id="WP_208414159.1">
    <property type="nucleotide sequence ID" value="NZ_BAAADC010000001.1"/>
</dbReference>
<keyword evidence="4" id="KW-0472">Membrane</keyword>
<proteinExistence type="predicted"/>
<dbReference type="InterPro" id="IPR037820">
    <property type="entry name" value="GH94N_NdvB"/>
</dbReference>
<feature type="domain" description="Glycosyl hydrolase 94 catalytic" evidence="7">
    <location>
        <begin position="2276"/>
        <end position="2700"/>
    </location>
</feature>
<organism evidence="8 9">
    <name type="scientific">Rhizomicrobium palustre</name>
    <dbReference type="NCBI Taxonomy" id="189966"/>
    <lineage>
        <taxon>Bacteria</taxon>
        <taxon>Pseudomonadati</taxon>
        <taxon>Pseudomonadota</taxon>
        <taxon>Alphaproteobacteria</taxon>
        <taxon>Micropepsales</taxon>
        <taxon>Micropepsaceae</taxon>
        <taxon>Rhizomicrobium</taxon>
    </lineage>
</organism>
<keyword evidence="9" id="KW-1185">Reference proteome</keyword>
<keyword evidence="4" id="KW-0812">Transmembrane</keyword>
<dbReference type="PANTHER" id="PTHR37469:SF2">
    <property type="entry name" value="CELLOBIONIC ACID PHOSPHORYLASE"/>
    <property type="match status" value="1"/>
</dbReference>